<reference evidence="3 4" key="1">
    <citation type="journal article" date="2011" name="Cell">
        <title>The monarch butterfly genome yields insights into long-distance migration.</title>
        <authorList>
            <person name="Zhan S."/>
            <person name="Merlin C."/>
            <person name="Boore J.L."/>
            <person name="Reppert S.M."/>
        </authorList>
    </citation>
    <scope>NUCLEOTIDE SEQUENCE [LARGE SCALE GENOMIC DNA]</scope>
    <source>
        <strain evidence="3">F-2</strain>
    </source>
</reference>
<comment type="caution">
    <text evidence="3">The sequence shown here is derived from an EMBL/GenBank/DDBJ whole genome shotgun (WGS) entry which is preliminary data.</text>
</comment>
<organism evidence="3 4">
    <name type="scientific">Danaus plexippus plexippus</name>
    <dbReference type="NCBI Taxonomy" id="278856"/>
    <lineage>
        <taxon>Eukaryota</taxon>
        <taxon>Metazoa</taxon>
        <taxon>Ecdysozoa</taxon>
        <taxon>Arthropoda</taxon>
        <taxon>Hexapoda</taxon>
        <taxon>Insecta</taxon>
        <taxon>Pterygota</taxon>
        <taxon>Neoptera</taxon>
        <taxon>Endopterygota</taxon>
        <taxon>Lepidoptera</taxon>
        <taxon>Glossata</taxon>
        <taxon>Ditrysia</taxon>
        <taxon>Papilionoidea</taxon>
        <taxon>Nymphalidae</taxon>
        <taxon>Danainae</taxon>
        <taxon>Danaini</taxon>
        <taxon>Danaina</taxon>
        <taxon>Danaus</taxon>
        <taxon>Danaus</taxon>
    </lineage>
</organism>
<evidence type="ECO:0000313" key="3">
    <source>
        <dbReference type="EMBL" id="OWR44754.1"/>
    </source>
</evidence>
<dbReference type="KEGG" id="dpl:KGM_202704"/>
<protein>
    <submittedName>
        <fullName evidence="3">Uncharacterized protein</fullName>
    </submittedName>
</protein>
<gene>
    <name evidence="3" type="ORF">KGM_202704</name>
</gene>
<dbReference type="AlphaFoldDB" id="A0A212ETI4"/>
<sequence length="198" mass="20907">MSFVVIICLSVASLSPPPGRRDVVRGVCRRSISGDLGLRSRLGHLPTSTPQARVYITRRPHPPIHPRRLPPTKQTSLRGAARALRDFRPARAASRAPGPPDPGPGARVSAAVLPRQRGSRDRFISMLSLAHDVRAASNLNSRRLRDASAASAAPDLMNREWGSGGGPGGVRGPPGVRGGDRTATASSARISDARVACT</sequence>
<feature type="signal peptide" evidence="2">
    <location>
        <begin position="1"/>
        <end position="21"/>
    </location>
</feature>
<keyword evidence="4" id="KW-1185">Reference proteome</keyword>
<feature type="region of interest" description="Disordered" evidence="1">
    <location>
        <begin position="149"/>
        <end position="198"/>
    </location>
</feature>
<feature type="chain" id="PRO_5012939537" evidence="2">
    <location>
        <begin position="22"/>
        <end position="198"/>
    </location>
</feature>
<evidence type="ECO:0000256" key="2">
    <source>
        <dbReference type="SAM" id="SignalP"/>
    </source>
</evidence>
<accession>A0A212ETI4</accession>
<proteinExistence type="predicted"/>
<dbReference type="EMBL" id="AGBW02012595">
    <property type="protein sequence ID" value="OWR44754.1"/>
    <property type="molecule type" value="Genomic_DNA"/>
</dbReference>
<evidence type="ECO:0000256" key="1">
    <source>
        <dbReference type="SAM" id="MobiDB-lite"/>
    </source>
</evidence>
<name>A0A212ETI4_DANPL</name>
<keyword evidence="2" id="KW-0732">Signal</keyword>
<feature type="region of interest" description="Disordered" evidence="1">
    <location>
        <begin position="91"/>
        <end position="114"/>
    </location>
</feature>
<feature type="compositionally biased region" description="Gly residues" evidence="1">
    <location>
        <begin position="162"/>
        <end position="177"/>
    </location>
</feature>
<evidence type="ECO:0000313" key="4">
    <source>
        <dbReference type="Proteomes" id="UP000007151"/>
    </source>
</evidence>
<dbReference type="Proteomes" id="UP000007151">
    <property type="component" value="Unassembled WGS sequence"/>
</dbReference>
<dbReference type="InParanoid" id="A0A212ETI4"/>